<dbReference type="Proteomes" id="UP000694569">
    <property type="component" value="Unplaced"/>
</dbReference>
<keyword evidence="2" id="KW-1185">Reference proteome</keyword>
<reference evidence="1" key="1">
    <citation type="submission" date="2025-08" db="UniProtKB">
        <authorList>
            <consortium name="Ensembl"/>
        </authorList>
    </citation>
    <scope>IDENTIFICATION</scope>
</reference>
<name>A0A8C5Q1H6_9ANUR</name>
<accession>A0A8C5Q1H6</accession>
<dbReference type="AlphaFoldDB" id="A0A8C5Q1H6"/>
<reference evidence="1" key="2">
    <citation type="submission" date="2025-09" db="UniProtKB">
        <authorList>
            <consortium name="Ensembl"/>
        </authorList>
    </citation>
    <scope>IDENTIFICATION</scope>
</reference>
<sequence length="154" mass="16556">MIDCRISHAQPPSSGTLSLVRSDFPLVSLPSNAPLRLSYLGKPTTRLRRSRSITPHLAVHHSSPCGPSLLTLRSITPHLAVHHSSPCGPSLLTLRSITPHLAVHHSSPCGPSLLTLRSITPHLAVHHSSPCGPSLLTLPHIKMPPAHMYVSPPR</sequence>
<evidence type="ECO:0000313" key="1">
    <source>
        <dbReference type="Ensembl" id="ENSLLEP00000031202.1"/>
    </source>
</evidence>
<evidence type="ECO:0000313" key="2">
    <source>
        <dbReference type="Proteomes" id="UP000694569"/>
    </source>
</evidence>
<proteinExistence type="predicted"/>
<organism evidence="1 2">
    <name type="scientific">Leptobrachium leishanense</name>
    <name type="common">Leishan spiny toad</name>
    <dbReference type="NCBI Taxonomy" id="445787"/>
    <lineage>
        <taxon>Eukaryota</taxon>
        <taxon>Metazoa</taxon>
        <taxon>Chordata</taxon>
        <taxon>Craniata</taxon>
        <taxon>Vertebrata</taxon>
        <taxon>Euteleostomi</taxon>
        <taxon>Amphibia</taxon>
        <taxon>Batrachia</taxon>
        <taxon>Anura</taxon>
        <taxon>Pelobatoidea</taxon>
        <taxon>Megophryidae</taxon>
        <taxon>Leptobrachium</taxon>
    </lineage>
</organism>
<protein>
    <submittedName>
        <fullName evidence="1">Uncharacterized protein</fullName>
    </submittedName>
</protein>
<dbReference type="Ensembl" id="ENSLLET00000032410.1">
    <property type="protein sequence ID" value="ENSLLEP00000031202.1"/>
    <property type="gene ID" value="ENSLLEG00000019753.1"/>
</dbReference>